<organism evidence="1 2">
    <name type="scientific">Aminobacter aminovorans</name>
    <name type="common">Chelatobacter heintzii</name>
    <dbReference type="NCBI Taxonomy" id="83263"/>
    <lineage>
        <taxon>Bacteria</taxon>
        <taxon>Pseudomonadati</taxon>
        <taxon>Pseudomonadota</taxon>
        <taxon>Alphaproteobacteria</taxon>
        <taxon>Hyphomicrobiales</taxon>
        <taxon>Phyllobacteriaceae</taxon>
        <taxon>Aminobacter</taxon>
    </lineage>
</organism>
<sequence length="90" mass="9971">MTFGEGTRHWAVWARLVLGPSYASLTSSERSAAGQDCVLMEIYETHTRLAVPIGLSYTGEAVWPIKGDSGSERRPLGFLLRMSREQPSED</sequence>
<gene>
    <name evidence="1" type="ORF">NCTC10684_05720</name>
</gene>
<name>A0A381INI8_AMIAI</name>
<evidence type="ECO:0000313" key="2">
    <source>
        <dbReference type="Proteomes" id="UP000254701"/>
    </source>
</evidence>
<dbReference type="Proteomes" id="UP000254701">
    <property type="component" value="Unassembled WGS sequence"/>
</dbReference>
<dbReference type="AlphaFoldDB" id="A0A381INI8"/>
<reference evidence="1 2" key="1">
    <citation type="submission" date="2018-06" db="EMBL/GenBank/DDBJ databases">
        <authorList>
            <consortium name="Pathogen Informatics"/>
            <person name="Doyle S."/>
        </authorList>
    </citation>
    <scope>NUCLEOTIDE SEQUENCE [LARGE SCALE GENOMIC DNA]</scope>
    <source>
        <strain evidence="1 2">NCTC10684</strain>
    </source>
</reference>
<protein>
    <submittedName>
        <fullName evidence="1">Uncharacterized protein</fullName>
    </submittedName>
</protein>
<accession>A0A381INI8</accession>
<evidence type="ECO:0000313" key="1">
    <source>
        <dbReference type="EMBL" id="SUY29487.1"/>
    </source>
</evidence>
<dbReference type="EMBL" id="UFSM01000005">
    <property type="protein sequence ID" value="SUY29487.1"/>
    <property type="molecule type" value="Genomic_DNA"/>
</dbReference>
<proteinExistence type="predicted"/>